<evidence type="ECO:0000313" key="3">
    <source>
        <dbReference type="Proteomes" id="UP000248731"/>
    </source>
</evidence>
<name>A0A2X4WBX4_SALER</name>
<keyword evidence="3" id="KW-1185">Reference proteome</keyword>
<keyword evidence="1" id="KW-0472">Membrane</keyword>
<evidence type="ECO:0000313" key="2">
    <source>
        <dbReference type="EMBL" id="SQI21164.1"/>
    </source>
</evidence>
<keyword evidence="1" id="KW-0812">Transmembrane</keyword>
<feature type="transmembrane region" description="Helical" evidence="1">
    <location>
        <begin position="16"/>
        <end position="34"/>
    </location>
</feature>
<dbReference type="EMBL" id="LS483466">
    <property type="protein sequence ID" value="SQI21164.1"/>
    <property type="molecule type" value="Genomic_DNA"/>
</dbReference>
<dbReference type="AlphaFoldDB" id="A0A2X4WBX4"/>
<proteinExistence type="predicted"/>
<sequence>MDKVSGVVFSYFVENLFAPGLYTLIAEIVLVRFIQRQATNSCPSAMTGLLLGKFVAFSGPVADKFNAF</sequence>
<gene>
    <name evidence="2" type="ORF">NCTC7307_01001</name>
</gene>
<dbReference type="Proteomes" id="UP000248731">
    <property type="component" value="Chromosome 1"/>
</dbReference>
<accession>A0A2X4WBX4</accession>
<evidence type="ECO:0000256" key="1">
    <source>
        <dbReference type="SAM" id="Phobius"/>
    </source>
</evidence>
<reference evidence="2 3" key="1">
    <citation type="submission" date="2018-06" db="EMBL/GenBank/DDBJ databases">
        <authorList>
            <consortium name="Pathogen Informatics"/>
            <person name="Doyle S."/>
        </authorList>
    </citation>
    <scope>NUCLEOTIDE SEQUENCE [LARGE SCALE GENOMIC DNA]</scope>
    <source>
        <strain evidence="2 3">NCTC7307</strain>
    </source>
</reference>
<organism evidence="2 3">
    <name type="scientific">Salmonella enterica subsp. arizonae</name>
    <dbReference type="NCBI Taxonomy" id="59203"/>
    <lineage>
        <taxon>Bacteria</taxon>
        <taxon>Pseudomonadati</taxon>
        <taxon>Pseudomonadota</taxon>
        <taxon>Gammaproteobacteria</taxon>
        <taxon>Enterobacterales</taxon>
        <taxon>Enterobacteriaceae</taxon>
        <taxon>Salmonella</taxon>
    </lineage>
</organism>
<keyword evidence="1" id="KW-1133">Transmembrane helix</keyword>
<protein>
    <submittedName>
        <fullName evidence="2">Uncharacterized protein</fullName>
    </submittedName>
</protein>